<protein>
    <recommendedName>
        <fullName evidence="5">NlpC/P60 domain-containing protein</fullName>
    </recommendedName>
</protein>
<evidence type="ECO:0000256" key="1">
    <source>
        <dbReference type="ARBA" id="ARBA00007074"/>
    </source>
</evidence>
<comment type="caution">
    <text evidence="6">The sequence shown here is derived from an EMBL/GenBank/DDBJ whole genome shotgun (WGS) entry which is preliminary data.</text>
</comment>
<evidence type="ECO:0000256" key="3">
    <source>
        <dbReference type="ARBA" id="ARBA00022801"/>
    </source>
</evidence>
<dbReference type="Proteomes" id="UP000780801">
    <property type="component" value="Unassembled WGS sequence"/>
</dbReference>
<dbReference type="EMBL" id="JAABOA010000639">
    <property type="protein sequence ID" value="KAF9583635.1"/>
    <property type="molecule type" value="Genomic_DNA"/>
</dbReference>
<comment type="similarity">
    <text evidence="1">Belongs to the peptidase C40 family.</text>
</comment>
<dbReference type="PANTHER" id="PTHR47359">
    <property type="entry name" value="PEPTIDOGLYCAN DL-ENDOPEPTIDASE CWLO"/>
    <property type="match status" value="1"/>
</dbReference>
<dbReference type="SUPFAM" id="SSF54001">
    <property type="entry name" value="Cysteine proteinases"/>
    <property type="match status" value="1"/>
</dbReference>
<dbReference type="InterPro" id="IPR000064">
    <property type="entry name" value="NLP_P60_dom"/>
</dbReference>
<keyword evidence="4" id="KW-0788">Thiol protease</keyword>
<keyword evidence="2" id="KW-0645">Protease</keyword>
<keyword evidence="7" id="KW-1185">Reference proteome</keyword>
<dbReference type="PANTHER" id="PTHR47359:SF3">
    <property type="entry name" value="NLP_P60 DOMAIN-CONTAINING PROTEIN-RELATED"/>
    <property type="match status" value="1"/>
</dbReference>
<keyword evidence="3" id="KW-0378">Hydrolase</keyword>
<proteinExistence type="inferred from homology"/>
<evidence type="ECO:0000256" key="4">
    <source>
        <dbReference type="ARBA" id="ARBA00022807"/>
    </source>
</evidence>
<dbReference type="Gene3D" id="3.90.1720.10">
    <property type="entry name" value="endopeptidase domain like (from Nostoc punctiforme)"/>
    <property type="match status" value="1"/>
</dbReference>
<dbReference type="PROSITE" id="PS51935">
    <property type="entry name" value="NLPC_P60"/>
    <property type="match status" value="1"/>
</dbReference>
<dbReference type="GO" id="GO:0008234">
    <property type="term" value="F:cysteine-type peptidase activity"/>
    <property type="evidence" value="ECO:0007669"/>
    <property type="project" value="UniProtKB-KW"/>
</dbReference>
<sequence>MPVDVNKTIAAARAQKGTPYSWGGGHGSKPGKSLGTCKWYSGPHPCKADKTVGFDCSGLVRYAVYVGTGNTVDLGKGGNTTSQYNDSRVQHITAANRRAGDLIFYESPSNIYHVALFIGTVNGKEMMIEAQKTNVPVHEVPLRLTKGIWARVK</sequence>
<organism evidence="6 7">
    <name type="scientific">Lunasporangiospora selenospora</name>
    <dbReference type="NCBI Taxonomy" id="979761"/>
    <lineage>
        <taxon>Eukaryota</taxon>
        <taxon>Fungi</taxon>
        <taxon>Fungi incertae sedis</taxon>
        <taxon>Mucoromycota</taxon>
        <taxon>Mortierellomycotina</taxon>
        <taxon>Mortierellomycetes</taxon>
        <taxon>Mortierellales</taxon>
        <taxon>Mortierellaceae</taxon>
        <taxon>Lunasporangiospora</taxon>
    </lineage>
</organism>
<evidence type="ECO:0000313" key="6">
    <source>
        <dbReference type="EMBL" id="KAF9583635.1"/>
    </source>
</evidence>
<evidence type="ECO:0000313" key="7">
    <source>
        <dbReference type="Proteomes" id="UP000780801"/>
    </source>
</evidence>
<dbReference type="GO" id="GO:0006508">
    <property type="term" value="P:proteolysis"/>
    <property type="evidence" value="ECO:0007669"/>
    <property type="project" value="UniProtKB-KW"/>
</dbReference>
<reference evidence="6" key="1">
    <citation type="journal article" date="2020" name="Fungal Divers.">
        <title>Resolving the Mortierellaceae phylogeny through synthesis of multi-gene phylogenetics and phylogenomics.</title>
        <authorList>
            <person name="Vandepol N."/>
            <person name="Liber J."/>
            <person name="Desiro A."/>
            <person name="Na H."/>
            <person name="Kennedy M."/>
            <person name="Barry K."/>
            <person name="Grigoriev I.V."/>
            <person name="Miller A.N."/>
            <person name="O'Donnell K."/>
            <person name="Stajich J.E."/>
            <person name="Bonito G."/>
        </authorList>
    </citation>
    <scope>NUCLEOTIDE SEQUENCE</scope>
    <source>
        <strain evidence="6">KOD1015</strain>
    </source>
</reference>
<evidence type="ECO:0000259" key="5">
    <source>
        <dbReference type="PROSITE" id="PS51935"/>
    </source>
</evidence>
<dbReference type="InterPro" id="IPR038765">
    <property type="entry name" value="Papain-like_cys_pep_sf"/>
</dbReference>
<dbReference type="AlphaFoldDB" id="A0A9P6FXE7"/>
<accession>A0A9P6FXE7</accession>
<feature type="domain" description="NlpC/P60" evidence="5">
    <location>
        <begin position="2"/>
        <end position="153"/>
    </location>
</feature>
<dbReference type="OrthoDB" id="2251794at2759"/>
<dbReference type="Pfam" id="PF00877">
    <property type="entry name" value="NLPC_P60"/>
    <property type="match status" value="1"/>
</dbReference>
<dbReference type="InterPro" id="IPR051794">
    <property type="entry name" value="PG_Endopeptidase_C40"/>
</dbReference>
<name>A0A9P6FXE7_9FUNG</name>
<evidence type="ECO:0000256" key="2">
    <source>
        <dbReference type="ARBA" id="ARBA00022670"/>
    </source>
</evidence>
<gene>
    <name evidence="6" type="ORF">BGW38_008971</name>
</gene>